<dbReference type="InterPro" id="IPR046867">
    <property type="entry name" value="AldOxase/xan_DH_MoCoBD2"/>
</dbReference>
<proteinExistence type="predicted"/>
<dbReference type="InterPro" id="IPR052516">
    <property type="entry name" value="N-heterocyclic_Hydroxylase"/>
</dbReference>
<dbReference type="EMBL" id="VRTY01000101">
    <property type="protein sequence ID" value="TXK31161.1"/>
    <property type="molecule type" value="Genomic_DNA"/>
</dbReference>
<dbReference type="Pfam" id="PF20256">
    <property type="entry name" value="MoCoBD_2"/>
    <property type="match status" value="1"/>
</dbReference>
<dbReference type="Proteomes" id="UP000321926">
    <property type="component" value="Unassembled WGS sequence"/>
</dbReference>
<organism evidence="2 3">
    <name type="scientific">Pontibacter qinzhouensis</name>
    <dbReference type="NCBI Taxonomy" id="2603253"/>
    <lineage>
        <taxon>Bacteria</taxon>
        <taxon>Pseudomonadati</taxon>
        <taxon>Bacteroidota</taxon>
        <taxon>Cytophagia</taxon>
        <taxon>Cytophagales</taxon>
        <taxon>Hymenobacteraceae</taxon>
        <taxon>Pontibacter</taxon>
    </lineage>
</organism>
<dbReference type="PANTHER" id="PTHR47495">
    <property type="entry name" value="ALDEHYDE DEHYDROGENASE"/>
    <property type="match status" value="1"/>
</dbReference>
<dbReference type="RefSeq" id="WP_147923539.1">
    <property type="nucleotide sequence ID" value="NZ_VRTY01000101.1"/>
</dbReference>
<keyword evidence="3" id="KW-1185">Reference proteome</keyword>
<dbReference type="GO" id="GO:0016491">
    <property type="term" value="F:oxidoreductase activity"/>
    <property type="evidence" value="ECO:0007669"/>
    <property type="project" value="InterPro"/>
</dbReference>
<evidence type="ECO:0000313" key="3">
    <source>
        <dbReference type="Proteomes" id="UP000321926"/>
    </source>
</evidence>
<evidence type="ECO:0000313" key="2">
    <source>
        <dbReference type="EMBL" id="TXK31161.1"/>
    </source>
</evidence>
<feature type="domain" description="Aldehyde oxidase/xanthine dehydrogenase second molybdopterin binding" evidence="1">
    <location>
        <begin position="28"/>
        <end position="109"/>
    </location>
</feature>
<protein>
    <submittedName>
        <fullName evidence="2">Xanthine dehydrogenase family protein molybdopterin-binding subunit</fullName>
    </submittedName>
</protein>
<feature type="non-terminal residue" evidence="2">
    <location>
        <position position="1"/>
    </location>
</feature>
<dbReference type="PANTHER" id="PTHR47495:SF1">
    <property type="entry name" value="BLL3820 PROTEIN"/>
    <property type="match status" value="1"/>
</dbReference>
<accession>A0A5C8J328</accession>
<name>A0A5C8J328_9BACT</name>
<gene>
    <name evidence="2" type="ORF">FVR03_19965</name>
</gene>
<dbReference type="InterPro" id="IPR037165">
    <property type="entry name" value="AldOxase/xan_DH_Mopterin-bd_sf"/>
</dbReference>
<dbReference type="OrthoDB" id="9767994at2"/>
<evidence type="ECO:0000259" key="1">
    <source>
        <dbReference type="Pfam" id="PF20256"/>
    </source>
</evidence>
<comment type="caution">
    <text evidence="2">The sequence shown here is derived from an EMBL/GenBank/DDBJ whole genome shotgun (WGS) entry which is preliminary data.</text>
</comment>
<dbReference type="SUPFAM" id="SSF56003">
    <property type="entry name" value="Molybdenum cofactor-binding domain"/>
    <property type="match status" value="1"/>
</dbReference>
<reference evidence="2 3" key="1">
    <citation type="submission" date="2019-08" db="EMBL/GenBank/DDBJ databases">
        <authorList>
            <person name="Shi S."/>
        </authorList>
    </citation>
    <scope>NUCLEOTIDE SEQUENCE [LARGE SCALE GENOMIC DNA]</scope>
    <source>
        <strain evidence="2 3">GY10130</strain>
    </source>
</reference>
<sequence length="165" mass="17057">AAKQFGWAAKKAPANHGFGIGGGTEKGGFTATCAEVKVDSKTGEVNVVRLTSAFECGAIINPEHLENQILGSLVQGLGGALFEAVDFKDGKILNPLFGQYRVPRFKDTPAIEIIQLNRKDLPSAGAGEAPIVGVAPAIRNAIAAATGIRLKALPLVPNGVTVVKS</sequence>
<dbReference type="Gene3D" id="3.30.365.10">
    <property type="entry name" value="Aldehyde oxidase/xanthine dehydrogenase, molybdopterin binding domain"/>
    <property type="match status" value="1"/>
</dbReference>
<dbReference type="AlphaFoldDB" id="A0A5C8J328"/>